<evidence type="ECO:0000313" key="2">
    <source>
        <dbReference type="EMBL" id="TRY61314.1"/>
    </source>
</evidence>
<keyword evidence="3" id="KW-1185">Reference proteome</keyword>
<dbReference type="STRING" id="6832.A0A553N7A2"/>
<dbReference type="AlphaFoldDB" id="A0A553N7A2"/>
<dbReference type="Proteomes" id="UP000318571">
    <property type="component" value="Chromosome 8"/>
</dbReference>
<evidence type="ECO:0000259" key="1">
    <source>
        <dbReference type="Pfam" id="PF26080"/>
    </source>
</evidence>
<proteinExistence type="predicted"/>
<name>A0A553N7A2_TIGCA</name>
<dbReference type="PANTHER" id="PTHR33236">
    <property type="entry name" value="INTRAFLAGELLAR TRANSPORT PROTEIN 122 FAMILY PROTEIN-RELATED"/>
    <property type="match status" value="1"/>
</dbReference>
<dbReference type="PANTHER" id="PTHR33236:SF5">
    <property type="entry name" value="CUB DOMAIN-CONTAINING PROTEIN"/>
    <property type="match status" value="1"/>
</dbReference>
<gene>
    <name evidence="2" type="ORF">TCAL_12286</name>
</gene>
<reference evidence="2 3" key="1">
    <citation type="journal article" date="2018" name="Nat. Ecol. Evol.">
        <title>Genomic signatures of mitonuclear coevolution across populations of Tigriopus californicus.</title>
        <authorList>
            <person name="Barreto F.S."/>
            <person name="Watson E.T."/>
            <person name="Lima T.G."/>
            <person name="Willett C.S."/>
            <person name="Edmands S."/>
            <person name="Li W."/>
            <person name="Burton R.S."/>
        </authorList>
    </citation>
    <scope>NUCLEOTIDE SEQUENCE [LARGE SCALE GENOMIC DNA]</scope>
    <source>
        <strain evidence="2 3">San Diego</strain>
    </source>
</reference>
<dbReference type="EMBL" id="VCGU01000459">
    <property type="protein sequence ID" value="TRY61314.1"/>
    <property type="molecule type" value="Genomic_DNA"/>
</dbReference>
<comment type="caution">
    <text evidence="2">The sequence shown here is derived from an EMBL/GenBank/DDBJ whole genome shotgun (WGS) entry which is preliminary data.</text>
</comment>
<organism evidence="2 3">
    <name type="scientific">Tigriopus californicus</name>
    <name type="common">Marine copepod</name>
    <dbReference type="NCBI Taxonomy" id="6832"/>
    <lineage>
        <taxon>Eukaryota</taxon>
        <taxon>Metazoa</taxon>
        <taxon>Ecdysozoa</taxon>
        <taxon>Arthropoda</taxon>
        <taxon>Crustacea</taxon>
        <taxon>Multicrustacea</taxon>
        <taxon>Hexanauplia</taxon>
        <taxon>Copepoda</taxon>
        <taxon>Harpacticoida</taxon>
        <taxon>Harpacticidae</taxon>
        <taxon>Tigriopus</taxon>
    </lineage>
</organism>
<evidence type="ECO:0000313" key="3">
    <source>
        <dbReference type="Proteomes" id="UP000318571"/>
    </source>
</evidence>
<accession>A0A553N7A2</accession>
<dbReference type="InterPro" id="IPR058698">
    <property type="entry name" value="CUB_metazoa"/>
</dbReference>
<protein>
    <recommendedName>
        <fullName evidence="1">CUB domain-containing protein</fullName>
    </recommendedName>
</protein>
<feature type="domain" description="CUB" evidence="1">
    <location>
        <begin position="185"/>
        <end position="208"/>
    </location>
</feature>
<dbReference type="Pfam" id="PF26080">
    <property type="entry name" value="CUB_animal"/>
    <property type="match status" value="1"/>
</dbReference>
<sequence>MMAAWDPRPETELAMKTAEECATKGGSSSGSCAQGFGVCCVFSLACGGTTSENCTYLVQASTSTPTADPCTFTICKCSSNICRIRLDFTTFSIAGPTVGTASVGANTDTINGGAIGDCTSDSFSVTSPGNNGSPLICGFNTGQHMIVDSSALCHKASFGFSGTAVSRQFDIKVTQFACGDERGGPPGCLQYFTGNTGKFASFNFPTTGTAVTADGAQKPFRVVFKTDSDEALGAGTDAIASEQKESPAGIIGFHLNYALQDC</sequence>